<dbReference type="Proteomes" id="UP000019753">
    <property type="component" value="Unassembled WGS sequence"/>
</dbReference>
<comment type="caution">
    <text evidence="2">The sequence shown here is derived from an EMBL/GenBank/DDBJ whole genome shotgun (WGS) entry which is preliminary data.</text>
</comment>
<gene>
    <name evidence="2" type="ORF">N866_07765</name>
</gene>
<keyword evidence="1" id="KW-0472">Membrane</keyword>
<evidence type="ECO:0000256" key="1">
    <source>
        <dbReference type="SAM" id="Phobius"/>
    </source>
</evidence>
<dbReference type="EMBL" id="AXCW01000221">
    <property type="protein sequence ID" value="EYR62531.1"/>
    <property type="molecule type" value="Genomic_DNA"/>
</dbReference>
<organism evidence="2 3">
    <name type="scientific">Actinotalea ferrariae CF5-4</name>
    <dbReference type="NCBI Taxonomy" id="948458"/>
    <lineage>
        <taxon>Bacteria</taxon>
        <taxon>Bacillati</taxon>
        <taxon>Actinomycetota</taxon>
        <taxon>Actinomycetes</taxon>
        <taxon>Micrococcales</taxon>
        <taxon>Cellulomonadaceae</taxon>
        <taxon>Actinotalea</taxon>
    </lineage>
</organism>
<feature type="transmembrane region" description="Helical" evidence="1">
    <location>
        <begin position="30"/>
        <end position="51"/>
    </location>
</feature>
<keyword evidence="1" id="KW-1133">Transmembrane helix</keyword>
<protein>
    <submittedName>
        <fullName evidence="2">Uncharacterized protein</fullName>
    </submittedName>
</protein>
<reference evidence="2 3" key="1">
    <citation type="submission" date="2014-01" db="EMBL/GenBank/DDBJ databases">
        <title>Actinotalea ferrariae CF5-4.</title>
        <authorList>
            <person name="Chen F."/>
            <person name="Li Y."/>
            <person name="Wang G."/>
        </authorList>
    </citation>
    <scope>NUCLEOTIDE SEQUENCE [LARGE SCALE GENOMIC DNA]</scope>
    <source>
        <strain evidence="2 3">CF5-4</strain>
    </source>
</reference>
<evidence type="ECO:0000313" key="2">
    <source>
        <dbReference type="EMBL" id="EYR62531.1"/>
    </source>
</evidence>
<dbReference type="AlphaFoldDB" id="A0A021VMZ0"/>
<dbReference type="OrthoDB" id="9429766at2"/>
<name>A0A021VMZ0_9CELL</name>
<dbReference type="RefSeq" id="WP_034227744.1">
    <property type="nucleotide sequence ID" value="NZ_AXCW01000221.1"/>
</dbReference>
<evidence type="ECO:0000313" key="3">
    <source>
        <dbReference type="Proteomes" id="UP000019753"/>
    </source>
</evidence>
<proteinExistence type="predicted"/>
<accession>A0A021VMZ0</accession>
<keyword evidence="3" id="KW-1185">Reference proteome</keyword>
<keyword evidence="1" id="KW-0812">Transmembrane</keyword>
<sequence length="62" mass="6104">MAVIETDAVATDPQVSADVPAEHPAGSGTAIRVAAVALWGVVGSLLGYGILQTALKAAALFA</sequence>